<dbReference type="AlphaFoldDB" id="A0A238WH19"/>
<protein>
    <submittedName>
        <fullName evidence="2">AAA domain-containing protein</fullName>
    </submittedName>
</protein>
<sequence>MTSLPLSTAENVPSRAFPSSAAKPIPERTRAVTGALPIITADQRLAETRGIKGVIFGPSGIGKTTLLWTLMATTTLFFDLEAGDLAIEGLAIDVIRPRTWKECRDFAVFIGGPNPALRGEQPYSQAHYDEVCGRFSDPAVLGKYDTVFIDSITVAGRLCFQWCKGQPEAMSEKTGKPDVRGAYGLHGREMIAWLTHLQHTRGKNVWFVGILDQKLDDFNRKIFVPQIDGSKTGLELPGIVDQVITMIDVPDVQGQPQRGFVCQTLNPWGYPAKDRSGRLALLEPPHLGQLMEKIRGPLIAAERRLTFKPPVLPKLPVADGPGPSNTPTAN</sequence>
<evidence type="ECO:0000313" key="3">
    <source>
        <dbReference type="Proteomes" id="UP000198417"/>
    </source>
</evidence>
<dbReference type="Pfam" id="PF13479">
    <property type="entry name" value="AAA_24"/>
    <property type="match status" value="1"/>
</dbReference>
<organism evidence="2 3">
    <name type="scientific">Puniceibacterium sediminis</name>
    <dbReference type="NCBI Taxonomy" id="1608407"/>
    <lineage>
        <taxon>Bacteria</taxon>
        <taxon>Pseudomonadati</taxon>
        <taxon>Pseudomonadota</taxon>
        <taxon>Alphaproteobacteria</taxon>
        <taxon>Rhodobacterales</taxon>
        <taxon>Paracoccaceae</taxon>
        <taxon>Puniceibacterium</taxon>
    </lineage>
</organism>
<proteinExistence type="predicted"/>
<dbReference type="EMBL" id="FZNN01000005">
    <property type="protein sequence ID" value="SNR45524.1"/>
    <property type="molecule type" value="Genomic_DNA"/>
</dbReference>
<dbReference type="OrthoDB" id="7597143at2"/>
<reference evidence="2 3" key="1">
    <citation type="submission" date="2017-06" db="EMBL/GenBank/DDBJ databases">
        <authorList>
            <person name="Kim H.J."/>
            <person name="Triplett B.A."/>
        </authorList>
    </citation>
    <scope>NUCLEOTIDE SEQUENCE [LARGE SCALE GENOMIC DNA]</scope>
    <source>
        <strain evidence="2 3">DSM 29052</strain>
    </source>
</reference>
<feature type="region of interest" description="Disordered" evidence="1">
    <location>
        <begin position="311"/>
        <end position="330"/>
    </location>
</feature>
<name>A0A238WH19_9RHOB</name>
<dbReference type="RefSeq" id="WP_089270005.1">
    <property type="nucleotide sequence ID" value="NZ_FZNN01000005.1"/>
</dbReference>
<gene>
    <name evidence="2" type="ORF">SAMN06265370_105206</name>
</gene>
<evidence type="ECO:0000313" key="2">
    <source>
        <dbReference type="EMBL" id="SNR45524.1"/>
    </source>
</evidence>
<feature type="compositionally biased region" description="Polar residues" evidence="1">
    <location>
        <begin position="1"/>
        <end position="11"/>
    </location>
</feature>
<keyword evidence="3" id="KW-1185">Reference proteome</keyword>
<dbReference type="Proteomes" id="UP000198417">
    <property type="component" value="Unassembled WGS sequence"/>
</dbReference>
<dbReference type="SUPFAM" id="SSF52540">
    <property type="entry name" value="P-loop containing nucleoside triphosphate hydrolases"/>
    <property type="match status" value="1"/>
</dbReference>
<evidence type="ECO:0000256" key="1">
    <source>
        <dbReference type="SAM" id="MobiDB-lite"/>
    </source>
</evidence>
<accession>A0A238WH19</accession>
<dbReference type="InterPro" id="IPR027417">
    <property type="entry name" value="P-loop_NTPase"/>
</dbReference>
<feature type="region of interest" description="Disordered" evidence="1">
    <location>
        <begin position="1"/>
        <end position="23"/>
    </location>
</feature>